<dbReference type="PANTHER" id="PTHR13459:SF1">
    <property type="entry name" value="E3 UBIQUITIN-PROTEIN LIGASE RNF220 ISOFORM X1"/>
    <property type="match status" value="1"/>
</dbReference>
<dbReference type="Gene3D" id="3.30.160.60">
    <property type="entry name" value="Classic Zinc Finger"/>
    <property type="match status" value="1"/>
</dbReference>
<feature type="domain" description="RING-type" evidence="8">
    <location>
        <begin position="322"/>
        <end position="361"/>
    </location>
</feature>
<dbReference type="Gene3D" id="3.30.40.10">
    <property type="entry name" value="Zinc/RING finger domain, C3HC4 (zinc finger)"/>
    <property type="match status" value="1"/>
</dbReference>
<feature type="region of interest" description="Disordered" evidence="7">
    <location>
        <begin position="79"/>
        <end position="104"/>
    </location>
</feature>
<dbReference type="InterPro" id="IPR006642">
    <property type="entry name" value="Rad18_UBZ4"/>
</dbReference>
<dbReference type="GO" id="GO:0016567">
    <property type="term" value="P:protein ubiquitination"/>
    <property type="evidence" value="ECO:0007669"/>
    <property type="project" value="TreeGrafter"/>
</dbReference>
<keyword evidence="10" id="KW-1185">Reference proteome</keyword>
<dbReference type="Proteomes" id="UP000549394">
    <property type="component" value="Unassembled WGS sequence"/>
</dbReference>
<comment type="caution">
    <text evidence="9">The sequence shown here is derived from an EMBL/GenBank/DDBJ whole genome shotgun (WGS) entry which is preliminary data.</text>
</comment>
<dbReference type="SMART" id="SM00734">
    <property type="entry name" value="ZnF_Rad18"/>
    <property type="match status" value="2"/>
</dbReference>
<dbReference type="GO" id="GO:0061630">
    <property type="term" value="F:ubiquitin protein ligase activity"/>
    <property type="evidence" value="ECO:0007669"/>
    <property type="project" value="TreeGrafter"/>
</dbReference>
<evidence type="ECO:0000256" key="7">
    <source>
        <dbReference type="SAM" id="MobiDB-lite"/>
    </source>
</evidence>
<name>A0A7I8V5P8_9ANNE</name>
<evidence type="ECO:0000259" key="8">
    <source>
        <dbReference type="PROSITE" id="PS50089"/>
    </source>
</evidence>
<dbReference type="SMART" id="SM00184">
    <property type="entry name" value="RING"/>
    <property type="match status" value="1"/>
</dbReference>
<sequence>MDGNEEEPSFKKTKIQNVSKDDEDGLYTRTKRVVKVKQFFPCPVCGEELTSEELSPHLNNEVCWLQDYTKKLFKRHTYSSSRRTVSESDDRITPSTSTSTEEMTHKDMREALLQVRQNRRQRVRGAARCPVCFKAIPGEERDVQEHVDSCLERSTRRNEEENGQIVVDESTDDDEEFDSYTWCGQTRVRATSGMHSHAFGSLATRGKKATEDEDAVVNVEEVEENQYGDTQYDEKDVILPSRSNNAEVREALAIRSALVGQSQVDIPESRKRWEDVGIETTEIADEQNGKENKIRDCCKMIQDKFDITTKNLENLQGNIQKCLICMEPYQIPVVSITCWHVFCEECWLRSLGSKKVCPKCNEITSPSNLRKIYL</sequence>
<protein>
    <submittedName>
        <fullName evidence="9">DgyrCDS907</fullName>
    </submittedName>
</protein>
<keyword evidence="5" id="KW-0234">DNA repair</keyword>
<dbReference type="OrthoDB" id="6270329at2759"/>
<dbReference type="PROSITE" id="PS50089">
    <property type="entry name" value="ZF_RING_2"/>
    <property type="match status" value="1"/>
</dbReference>
<dbReference type="Pfam" id="PF13923">
    <property type="entry name" value="zf-C3HC4_2"/>
    <property type="match status" value="1"/>
</dbReference>
<dbReference type="Pfam" id="PF15926">
    <property type="entry name" value="RNF220"/>
    <property type="match status" value="1"/>
</dbReference>
<evidence type="ECO:0000256" key="4">
    <source>
        <dbReference type="ARBA" id="ARBA00022833"/>
    </source>
</evidence>
<evidence type="ECO:0000313" key="9">
    <source>
        <dbReference type="EMBL" id="CAD5111612.1"/>
    </source>
</evidence>
<evidence type="ECO:0000256" key="6">
    <source>
        <dbReference type="PROSITE-ProRule" id="PRU00175"/>
    </source>
</evidence>
<reference evidence="9 10" key="1">
    <citation type="submission" date="2020-08" db="EMBL/GenBank/DDBJ databases">
        <authorList>
            <person name="Hejnol A."/>
        </authorList>
    </citation>
    <scope>NUCLEOTIDE SEQUENCE [LARGE SCALE GENOMIC DNA]</scope>
</reference>
<evidence type="ECO:0000256" key="1">
    <source>
        <dbReference type="ARBA" id="ARBA00022723"/>
    </source>
</evidence>
<dbReference type="InterPro" id="IPR040178">
    <property type="entry name" value="RNF220_RING"/>
</dbReference>
<keyword evidence="3 6" id="KW-0863">Zinc-finger</keyword>
<feature type="region of interest" description="Disordered" evidence="7">
    <location>
        <begin position="1"/>
        <end position="23"/>
    </location>
</feature>
<dbReference type="SUPFAM" id="SSF57850">
    <property type="entry name" value="RING/U-box"/>
    <property type="match status" value="1"/>
</dbReference>
<dbReference type="InterPro" id="IPR052443">
    <property type="entry name" value="E3_ubiq-ligase_RNF220-like"/>
</dbReference>
<accession>A0A7I8V5P8</accession>
<evidence type="ECO:0000256" key="3">
    <source>
        <dbReference type="ARBA" id="ARBA00022771"/>
    </source>
</evidence>
<dbReference type="InterPro" id="IPR001841">
    <property type="entry name" value="Znf_RING"/>
</dbReference>
<keyword evidence="4" id="KW-0862">Zinc</keyword>
<evidence type="ECO:0000256" key="5">
    <source>
        <dbReference type="ARBA" id="ARBA00023204"/>
    </source>
</evidence>
<dbReference type="CDD" id="cd16563">
    <property type="entry name" value="RING-HC_RNF220"/>
    <property type="match status" value="1"/>
</dbReference>
<dbReference type="PANTHER" id="PTHR13459">
    <property type="entry name" value="E3 UBIQUITIN-PROTEIN LIGASE RNF220 ISOFORM X1"/>
    <property type="match status" value="1"/>
</dbReference>
<evidence type="ECO:0000313" key="10">
    <source>
        <dbReference type="Proteomes" id="UP000549394"/>
    </source>
</evidence>
<gene>
    <name evidence="9" type="ORF">DGYR_LOCUS878</name>
</gene>
<proteinExistence type="predicted"/>
<dbReference type="GO" id="GO:0006281">
    <property type="term" value="P:DNA repair"/>
    <property type="evidence" value="ECO:0007669"/>
    <property type="project" value="UniProtKB-KW"/>
</dbReference>
<dbReference type="GO" id="GO:0008270">
    <property type="term" value="F:zinc ion binding"/>
    <property type="evidence" value="ECO:0007669"/>
    <property type="project" value="UniProtKB-KW"/>
</dbReference>
<dbReference type="InterPro" id="IPR031824">
    <property type="entry name" value="RNF220_mid"/>
</dbReference>
<dbReference type="GO" id="GO:0003677">
    <property type="term" value="F:DNA binding"/>
    <property type="evidence" value="ECO:0007669"/>
    <property type="project" value="InterPro"/>
</dbReference>
<dbReference type="AlphaFoldDB" id="A0A7I8V5P8"/>
<keyword evidence="1" id="KW-0479">Metal-binding</keyword>
<evidence type="ECO:0000256" key="2">
    <source>
        <dbReference type="ARBA" id="ARBA00022763"/>
    </source>
</evidence>
<organism evidence="9 10">
    <name type="scientific">Dimorphilus gyrociliatus</name>
    <dbReference type="NCBI Taxonomy" id="2664684"/>
    <lineage>
        <taxon>Eukaryota</taxon>
        <taxon>Metazoa</taxon>
        <taxon>Spiralia</taxon>
        <taxon>Lophotrochozoa</taxon>
        <taxon>Annelida</taxon>
        <taxon>Polychaeta</taxon>
        <taxon>Polychaeta incertae sedis</taxon>
        <taxon>Dinophilidae</taxon>
        <taxon>Dimorphilus</taxon>
    </lineage>
</organism>
<dbReference type="EMBL" id="CAJFCJ010000002">
    <property type="protein sequence ID" value="CAD5111612.1"/>
    <property type="molecule type" value="Genomic_DNA"/>
</dbReference>
<keyword evidence="2" id="KW-0227">DNA damage</keyword>
<dbReference type="InterPro" id="IPR013083">
    <property type="entry name" value="Znf_RING/FYVE/PHD"/>
</dbReference>